<dbReference type="Proteomes" id="UP000473008">
    <property type="component" value="Unassembled WGS sequence"/>
</dbReference>
<comment type="caution">
    <text evidence="1">The sequence shown here is derived from an EMBL/GenBank/DDBJ whole genome shotgun (WGS) entry which is preliminary data.</text>
</comment>
<name>A0A6M1RIH6_9GAMM</name>
<dbReference type="InterPro" id="IPR005883">
    <property type="entry name" value="PilM"/>
</dbReference>
<keyword evidence="2" id="KW-1185">Reference proteome</keyword>
<sequence>MLTFKKVAFQMFAGKTAMGIDVGTHSIRAAMIQKRGKALRLQALVVAPRQSSSLNDTLKLVKKQLRKACGVPWNWPQAQIMGVPQSSVAMKRFPIALDIPEHEQYVQVGLQLSESLGMPMDELLYDYRPLPESDGVEVYACRKPMLKETLSGLESAGFSLSVIELQTHALMRLYKQHMTARPDVGASLMVDVGTERLQICLGDTKDGHFYRELPVPFDQGEQSAEDLREQYTQQLAETIQRQYQLASTQLQGARVSTVWLSGDGAKKIDIFKLESALGWRVRALNPLQGLSYSPKLVDNLNESAAAWSTSIGLALRGVEDER</sequence>
<reference evidence="1 2" key="1">
    <citation type="submission" date="2020-02" db="EMBL/GenBank/DDBJ databases">
        <title>The draft genome of Grimontia sedimenta sp. nov., isolated from benthic sediments near coral reefs south of Kuwait.</title>
        <authorList>
            <person name="Mahmoud H.M."/>
            <person name="Jose L."/>
            <person name="Eapen S."/>
        </authorList>
    </citation>
    <scope>NUCLEOTIDE SEQUENCE [LARGE SCALE GENOMIC DNA]</scope>
    <source>
        <strain evidence="1 2">S25</strain>
    </source>
</reference>
<dbReference type="PANTHER" id="PTHR32432:SF3">
    <property type="entry name" value="ETHANOLAMINE UTILIZATION PROTEIN EUTJ"/>
    <property type="match status" value="1"/>
</dbReference>
<proteinExistence type="predicted"/>
<dbReference type="EMBL" id="JAALDL010000013">
    <property type="protein sequence ID" value="NGN99242.1"/>
    <property type="molecule type" value="Genomic_DNA"/>
</dbReference>
<dbReference type="AlphaFoldDB" id="A0A6M1RIH6"/>
<protein>
    <submittedName>
        <fullName evidence="1">Pilus assembly protein PilM</fullName>
    </submittedName>
</protein>
<dbReference type="PANTHER" id="PTHR32432">
    <property type="entry name" value="CELL DIVISION PROTEIN FTSA-RELATED"/>
    <property type="match status" value="1"/>
</dbReference>
<dbReference type="Pfam" id="PF11104">
    <property type="entry name" value="PilM_2"/>
    <property type="match status" value="1"/>
</dbReference>
<evidence type="ECO:0000313" key="2">
    <source>
        <dbReference type="Proteomes" id="UP000473008"/>
    </source>
</evidence>
<gene>
    <name evidence="1" type="ORF">G5S52_16755</name>
</gene>
<dbReference type="InterPro" id="IPR050696">
    <property type="entry name" value="FtsA/MreB"/>
</dbReference>
<evidence type="ECO:0000313" key="1">
    <source>
        <dbReference type="EMBL" id="NGN99242.1"/>
    </source>
</evidence>
<organism evidence="1 2">
    <name type="scientific">Grimontia sedimenti</name>
    <dbReference type="NCBI Taxonomy" id="2711294"/>
    <lineage>
        <taxon>Bacteria</taxon>
        <taxon>Pseudomonadati</taxon>
        <taxon>Pseudomonadota</taxon>
        <taxon>Gammaproteobacteria</taxon>
        <taxon>Vibrionales</taxon>
        <taxon>Vibrionaceae</taxon>
        <taxon>Grimontia</taxon>
    </lineage>
</organism>
<accession>A0A6M1RIH6</accession>